<protein>
    <submittedName>
        <fullName evidence="1">Uncharacterized protein</fullName>
    </submittedName>
</protein>
<evidence type="ECO:0000313" key="1">
    <source>
        <dbReference type="EMBL" id="VFU49724.1"/>
    </source>
</evidence>
<dbReference type="EMBL" id="CAADRP010001708">
    <property type="protein sequence ID" value="VFU49724.1"/>
    <property type="molecule type" value="Genomic_DNA"/>
</dbReference>
<organism evidence="1">
    <name type="scientific">Salix viminalis</name>
    <name type="common">Common osier</name>
    <name type="synonym">Basket willow</name>
    <dbReference type="NCBI Taxonomy" id="40686"/>
    <lineage>
        <taxon>Eukaryota</taxon>
        <taxon>Viridiplantae</taxon>
        <taxon>Streptophyta</taxon>
        <taxon>Embryophyta</taxon>
        <taxon>Tracheophyta</taxon>
        <taxon>Spermatophyta</taxon>
        <taxon>Magnoliopsida</taxon>
        <taxon>eudicotyledons</taxon>
        <taxon>Gunneridae</taxon>
        <taxon>Pentapetalae</taxon>
        <taxon>rosids</taxon>
        <taxon>fabids</taxon>
        <taxon>Malpighiales</taxon>
        <taxon>Salicaceae</taxon>
        <taxon>Saliceae</taxon>
        <taxon>Salix</taxon>
    </lineage>
</organism>
<accession>A0A6N2MAA5</accession>
<sequence length="111" mass="12297">MDEVEKKKKRILLTAFNDAHSIEDSNGRKGRVYVCGKTLSKTLVEFGNTELRGLIQGGEDDAKTLAHSNLMVCHRENLCVPVIILGKELMGLELCQSGDGECLKRRIIAEP</sequence>
<reference evidence="1" key="1">
    <citation type="submission" date="2019-03" db="EMBL/GenBank/DDBJ databases">
        <authorList>
            <person name="Mank J."/>
            <person name="Almeida P."/>
        </authorList>
    </citation>
    <scope>NUCLEOTIDE SEQUENCE</scope>
    <source>
        <strain evidence="1">78183</strain>
    </source>
</reference>
<dbReference type="AlphaFoldDB" id="A0A6N2MAA5"/>
<proteinExistence type="predicted"/>
<gene>
    <name evidence="1" type="ORF">SVIM_LOCUS328304</name>
</gene>
<name>A0A6N2MAA5_SALVM</name>